<evidence type="ECO:0000313" key="2">
    <source>
        <dbReference type="EMBL" id="CAF2045407.1"/>
    </source>
</evidence>
<sequence length="125" mass="14082">MHKFRALFKKSMVFMFMVFRFELSLSISGRWNKNAGFFNRRDVLLCLNKVFLLSVSYTGSYVSFLHICSLGFWGLLVKLSHLSLYLYILGCCFSGVGGSIGLDFGLRIGQAVGALWRSVEARFGG</sequence>
<dbReference type="Proteomes" id="UP001295469">
    <property type="component" value="Chromosome A09"/>
</dbReference>
<keyword evidence="1" id="KW-1133">Transmembrane helix</keyword>
<organism evidence="2">
    <name type="scientific">Brassica napus</name>
    <name type="common">Rape</name>
    <dbReference type="NCBI Taxonomy" id="3708"/>
    <lineage>
        <taxon>Eukaryota</taxon>
        <taxon>Viridiplantae</taxon>
        <taxon>Streptophyta</taxon>
        <taxon>Embryophyta</taxon>
        <taxon>Tracheophyta</taxon>
        <taxon>Spermatophyta</taxon>
        <taxon>Magnoliopsida</taxon>
        <taxon>eudicotyledons</taxon>
        <taxon>Gunneridae</taxon>
        <taxon>Pentapetalae</taxon>
        <taxon>rosids</taxon>
        <taxon>malvids</taxon>
        <taxon>Brassicales</taxon>
        <taxon>Brassicaceae</taxon>
        <taxon>Brassiceae</taxon>
        <taxon>Brassica</taxon>
    </lineage>
</organism>
<feature type="transmembrane region" description="Helical" evidence="1">
    <location>
        <begin position="84"/>
        <end position="102"/>
    </location>
</feature>
<dbReference type="AlphaFoldDB" id="A0A816P850"/>
<evidence type="ECO:0000256" key="1">
    <source>
        <dbReference type="SAM" id="Phobius"/>
    </source>
</evidence>
<name>A0A816P850_BRANA</name>
<reference evidence="2" key="1">
    <citation type="submission" date="2021-01" db="EMBL/GenBank/DDBJ databases">
        <authorList>
            <consortium name="Genoscope - CEA"/>
            <person name="William W."/>
        </authorList>
    </citation>
    <scope>NUCLEOTIDE SEQUENCE</scope>
</reference>
<keyword evidence="1" id="KW-0472">Membrane</keyword>
<gene>
    <name evidence="2" type="ORF">DARMORV10_A09P39330.1</name>
</gene>
<dbReference type="EMBL" id="HG994363">
    <property type="protein sequence ID" value="CAF2045407.1"/>
    <property type="molecule type" value="Genomic_DNA"/>
</dbReference>
<feature type="transmembrane region" description="Helical" evidence="1">
    <location>
        <begin position="51"/>
        <end position="77"/>
    </location>
</feature>
<accession>A0A816P850</accession>
<protein>
    <submittedName>
        <fullName evidence="2">(rape) hypothetical protein</fullName>
    </submittedName>
</protein>
<proteinExistence type="predicted"/>
<keyword evidence="1" id="KW-0812">Transmembrane</keyword>